<protein>
    <submittedName>
        <fullName evidence="2">Uncharacterized protein</fullName>
    </submittedName>
</protein>
<evidence type="ECO:0000256" key="1">
    <source>
        <dbReference type="SAM" id="MobiDB-lite"/>
    </source>
</evidence>
<proteinExistence type="predicted"/>
<organism evidence="2 3">
    <name type="scientific">Aerosticca soli</name>
    <dbReference type="NCBI Taxonomy" id="2010829"/>
    <lineage>
        <taxon>Bacteria</taxon>
        <taxon>Pseudomonadati</taxon>
        <taxon>Pseudomonadota</taxon>
        <taxon>Gammaproteobacteria</taxon>
        <taxon>Lysobacterales</taxon>
        <taxon>Rhodanobacteraceae</taxon>
        <taxon>Aerosticca</taxon>
    </lineage>
</organism>
<feature type="compositionally biased region" description="Basic and acidic residues" evidence="1">
    <location>
        <begin position="35"/>
        <end position="48"/>
    </location>
</feature>
<dbReference type="AlphaFoldDB" id="A0A2Z6E1V9"/>
<name>A0A2Z6E1V9_9GAMM</name>
<reference evidence="3" key="2">
    <citation type="submission" date="2018-06" db="EMBL/GenBank/DDBJ databases">
        <title>Genome sequence of Rhodanobacteraceae bacterium strain Dysh456.</title>
        <authorList>
            <person name="Fukui M."/>
        </authorList>
    </citation>
    <scope>NUCLEOTIDE SEQUENCE [LARGE SCALE GENOMIC DNA]</scope>
    <source>
        <strain evidence="3">Dysh456</strain>
    </source>
</reference>
<evidence type="ECO:0000313" key="3">
    <source>
        <dbReference type="Proteomes" id="UP000270530"/>
    </source>
</evidence>
<gene>
    <name evidence="2" type="ORF">ALSL_0310</name>
</gene>
<keyword evidence="3" id="KW-1185">Reference proteome</keyword>
<dbReference type="KEGG" id="rbd:ALSL_0310"/>
<dbReference type="EMBL" id="AP018560">
    <property type="protein sequence ID" value="BBD78982.1"/>
    <property type="molecule type" value="Genomic_DNA"/>
</dbReference>
<feature type="region of interest" description="Disordered" evidence="1">
    <location>
        <begin position="25"/>
        <end position="54"/>
    </location>
</feature>
<evidence type="ECO:0000313" key="2">
    <source>
        <dbReference type="EMBL" id="BBD78982.1"/>
    </source>
</evidence>
<accession>A0A2Z6E1V9</accession>
<reference evidence="3" key="1">
    <citation type="submission" date="2018-04" db="EMBL/GenBank/DDBJ databases">
        <authorList>
            <person name="Watanabe M."/>
            <person name="Kojima H."/>
        </authorList>
    </citation>
    <scope>NUCLEOTIDE SEQUENCE [LARGE SCALE GENOMIC DNA]</scope>
    <source>
        <strain evidence="3">Dysh456</strain>
    </source>
</reference>
<dbReference type="Proteomes" id="UP000270530">
    <property type="component" value="Chromosome"/>
</dbReference>
<sequence length="90" mass="9886">MTTPRQTAACRWHGGCTTLGALSRAKAARSLRAPRRTDRGPATRREGEQAASEPSDAAIFCFRLMPRPAVAALRKKIWRPAVFRNRGNPG</sequence>